<dbReference type="SUPFAM" id="SSF55347">
    <property type="entry name" value="Glyceraldehyde-3-phosphate dehydrogenase-like, C-terminal domain"/>
    <property type="match status" value="1"/>
</dbReference>
<organism evidence="5 6">
    <name type="scientific">Peribacillus simplex NBRC 15720 = DSM 1321</name>
    <dbReference type="NCBI Taxonomy" id="1349754"/>
    <lineage>
        <taxon>Bacteria</taxon>
        <taxon>Bacillati</taxon>
        <taxon>Bacillota</taxon>
        <taxon>Bacilli</taxon>
        <taxon>Bacillales</taxon>
        <taxon>Bacillaceae</taxon>
        <taxon>Peribacillus</taxon>
    </lineage>
</organism>
<evidence type="ECO:0000256" key="1">
    <source>
        <dbReference type="ARBA" id="ARBA00010928"/>
    </source>
</evidence>
<dbReference type="AlphaFoldDB" id="A0A223EBF1"/>
<dbReference type="Gene3D" id="3.30.360.10">
    <property type="entry name" value="Dihydrodipicolinate Reductase, domain 2"/>
    <property type="match status" value="1"/>
</dbReference>
<dbReference type="InterPro" id="IPR036291">
    <property type="entry name" value="NAD(P)-bd_dom_sf"/>
</dbReference>
<dbReference type="GO" id="GO:0016491">
    <property type="term" value="F:oxidoreductase activity"/>
    <property type="evidence" value="ECO:0007669"/>
    <property type="project" value="UniProtKB-KW"/>
</dbReference>
<dbReference type="Gene3D" id="3.40.50.720">
    <property type="entry name" value="NAD(P)-binding Rossmann-like Domain"/>
    <property type="match status" value="1"/>
</dbReference>
<evidence type="ECO:0000313" key="5">
    <source>
        <dbReference type="EMBL" id="ASS92550.1"/>
    </source>
</evidence>
<evidence type="ECO:0000259" key="3">
    <source>
        <dbReference type="Pfam" id="PF01408"/>
    </source>
</evidence>
<accession>A0A223EBF1</accession>
<evidence type="ECO:0000256" key="2">
    <source>
        <dbReference type="ARBA" id="ARBA00023002"/>
    </source>
</evidence>
<dbReference type="RefSeq" id="WP_063233623.1">
    <property type="nucleotide sequence ID" value="NZ_BCVO01000009.1"/>
</dbReference>
<dbReference type="Pfam" id="PF01408">
    <property type="entry name" value="GFO_IDH_MocA"/>
    <property type="match status" value="1"/>
</dbReference>
<proteinExistence type="inferred from homology"/>
<reference evidence="5 6" key="1">
    <citation type="submission" date="2016-10" db="EMBL/GenBank/DDBJ databases">
        <title>The whole genome sequencing and assembly of Bacillus simplex DSM 1321 strain.</title>
        <authorList>
            <person name="Park M.-K."/>
            <person name="Lee Y.-J."/>
            <person name="Yi H."/>
            <person name="Bahn Y.-S."/>
            <person name="Kim J.F."/>
            <person name="Lee D.-W."/>
        </authorList>
    </citation>
    <scope>NUCLEOTIDE SEQUENCE [LARGE SCALE GENOMIC DNA]</scope>
    <source>
        <strain evidence="5 6">DSM 1321</strain>
    </source>
</reference>
<dbReference type="InterPro" id="IPR050984">
    <property type="entry name" value="Gfo/Idh/MocA_domain"/>
</dbReference>
<dbReference type="Pfam" id="PF22725">
    <property type="entry name" value="GFO_IDH_MocA_C3"/>
    <property type="match status" value="1"/>
</dbReference>
<dbReference type="InterPro" id="IPR055170">
    <property type="entry name" value="GFO_IDH_MocA-like_dom"/>
</dbReference>
<keyword evidence="2" id="KW-0560">Oxidoreductase</keyword>
<dbReference type="PANTHER" id="PTHR22604:SF105">
    <property type="entry name" value="TRANS-1,2-DIHYDROBENZENE-1,2-DIOL DEHYDROGENASE"/>
    <property type="match status" value="1"/>
</dbReference>
<protein>
    <submittedName>
        <fullName evidence="5">Oxidoreductase</fullName>
    </submittedName>
</protein>
<dbReference type="EMBL" id="CP017704">
    <property type="protein sequence ID" value="ASS92550.1"/>
    <property type="molecule type" value="Genomic_DNA"/>
</dbReference>
<gene>
    <name evidence="5" type="ORF">BS1321_00305</name>
</gene>
<feature type="domain" description="Gfo/Idh/MocA-like oxidoreductase N-terminal" evidence="3">
    <location>
        <begin position="6"/>
        <end position="124"/>
    </location>
</feature>
<evidence type="ECO:0000259" key="4">
    <source>
        <dbReference type="Pfam" id="PF22725"/>
    </source>
</evidence>
<name>A0A223EBF1_9BACI</name>
<dbReference type="GO" id="GO:0000166">
    <property type="term" value="F:nucleotide binding"/>
    <property type="evidence" value="ECO:0007669"/>
    <property type="project" value="InterPro"/>
</dbReference>
<dbReference type="InterPro" id="IPR000683">
    <property type="entry name" value="Gfo/Idh/MocA-like_OxRdtase_N"/>
</dbReference>
<dbReference type="Proteomes" id="UP000214618">
    <property type="component" value="Chromosome"/>
</dbReference>
<dbReference type="OrthoDB" id="9815825at2"/>
<evidence type="ECO:0000313" key="6">
    <source>
        <dbReference type="Proteomes" id="UP000214618"/>
    </source>
</evidence>
<dbReference type="SUPFAM" id="SSF51735">
    <property type="entry name" value="NAD(P)-binding Rossmann-fold domains"/>
    <property type="match status" value="1"/>
</dbReference>
<comment type="similarity">
    <text evidence="1">Belongs to the Gfo/Idh/MocA family.</text>
</comment>
<dbReference type="PANTHER" id="PTHR22604">
    <property type="entry name" value="OXIDOREDUCTASES"/>
    <property type="match status" value="1"/>
</dbReference>
<sequence length="345" mass="38871">MATKVRWGILSTAYIAQDELLPAFTDAFNAEVVAIASSNNKVYEIASNFRIPKIYGTYEELLDDPDIDAVYIPLPNAFHSTWVKKTAEKGKHVFCEKPAALTVIEAKEMIEVCKKNSVMFMEGFMYQFHPQHKRVKEIIASGEIGEVKIMRVSLSFFLEDQIGNIRMNQKLGGGSIYDVGCYCIHSIRNILNTEPKRVFASTQNDISNQVDMSVTGIIELENGIIAEFDAAMDRTRVGQYEIIGTKGTVQAPRAFIPQNGNAHIVIVGESGNYRVEDLYGQQYTLEVEYFSQLILEGKMQEDLLEDTIQNMNVIEACFKSIEKETFVNLSLGGQSHARQTQEQFF</sequence>
<feature type="domain" description="GFO/IDH/MocA-like oxidoreductase" evidence="4">
    <location>
        <begin position="133"/>
        <end position="249"/>
    </location>
</feature>
<dbReference type="GeneID" id="56471166"/>